<organism evidence="2 3">
    <name type="scientific">Perkinsus olseni</name>
    <name type="common">Perkinsus atlanticus</name>
    <dbReference type="NCBI Taxonomy" id="32597"/>
    <lineage>
        <taxon>Eukaryota</taxon>
        <taxon>Sar</taxon>
        <taxon>Alveolata</taxon>
        <taxon>Perkinsozoa</taxon>
        <taxon>Perkinsea</taxon>
        <taxon>Perkinsida</taxon>
        <taxon>Perkinsidae</taxon>
        <taxon>Perkinsus</taxon>
    </lineage>
</organism>
<name>A0A7J6STR2_PEROL</name>
<evidence type="ECO:0000313" key="2">
    <source>
        <dbReference type="EMBL" id="KAF4736147.1"/>
    </source>
</evidence>
<proteinExistence type="predicted"/>
<dbReference type="EMBL" id="JABANO010015871">
    <property type="protein sequence ID" value="KAF4736147.1"/>
    <property type="molecule type" value="Genomic_DNA"/>
</dbReference>
<sequence>MPTGRLSNKTFGESRGPAGFGRSRDPPEKVELTLICFAKGGQNKVLEYFTKEEMQFIWEN</sequence>
<feature type="non-terminal residue" evidence="2">
    <location>
        <position position="1"/>
    </location>
</feature>
<protein>
    <submittedName>
        <fullName evidence="2">Uncharacterized protein</fullName>
    </submittedName>
</protein>
<accession>A0A7J6STR2</accession>
<dbReference type="AlphaFoldDB" id="A0A7J6STR2"/>
<comment type="caution">
    <text evidence="2">The sequence shown here is derived from an EMBL/GenBank/DDBJ whole genome shotgun (WGS) entry which is preliminary data.</text>
</comment>
<keyword evidence="3" id="KW-1185">Reference proteome</keyword>
<reference evidence="2 3" key="1">
    <citation type="submission" date="2020-04" db="EMBL/GenBank/DDBJ databases">
        <title>Perkinsus olseni comparative genomics.</title>
        <authorList>
            <person name="Bogema D.R."/>
        </authorList>
    </citation>
    <scope>NUCLEOTIDE SEQUENCE [LARGE SCALE GENOMIC DNA]</scope>
    <source>
        <strain evidence="2 3">ATCC PRA-207</strain>
    </source>
</reference>
<feature type="region of interest" description="Disordered" evidence="1">
    <location>
        <begin position="1"/>
        <end position="25"/>
    </location>
</feature>
<feature type="compositionally biased region" description="Polar residues" evidence="1">
    <location>
        <begin position="1"/>
        <end position="11"/>
    </location>
</feature>
<dbReference type="Proteomes" id="UP000553632">
    <property type="component" value="Unassembled WGS sequence"/>
</dbReference>
<gene>
    <name evidence="2" type="ORF">FOZ63_024977</name>
</gene>
<evidence type="ECO:0000313" key="3">
    <source>
        <dbReference type="Proteomes" id="UP000553632"/>
    </source>
</evidence>
<evidence type="ECO:0000256" key="1">
    <source>
        <dbReference type="SAM" id="MobiDB-lite"/>
    </source>
</evidence>